<dbReference type="KEGG" id="xtr:116408927"/>
<dbReference type="Proteomes" id="UP000008143">
    <property type="component" value="Chromosome 2"/>
</dbReference>
<name>A0A8J1J9C3_XENTR</name>
<organism evidence="2 3">
    <name type="scientific">Xenopus tropicalis</name>
    <name type="common">Western clawed frog</name>
    <name type="synonym">Silurana tropicalis</name>
    <dbReference type="NCBI Taxonomy" id="8364"/>
    <lineage>
        <taxon>Eukaryota</taxon>
        <taxon>Metazoa</taxon>
        <taxon>Chordata</taxon>
        <taxon>Craniata</taxon>
        <taxon>Vertebrata</taxon>
        <taxon>Euteleostomi</taxon>
        <taxon>Amphibia</taxon>
        <taxon>Batrachia</taxon>
        <taxon>Anura</taxon>
        <taxon>Pipoidea</taxon>
        <taxon>Pipidae</taxon>
        <taxon>Xenopodinae</taxon>
        <taxon>Xenopus</taxon>
        <taxon>Silurana</taxon>
    </lineage>
</organism>
<dbReference type="AlphaFoldDB" id="A0A8J1J9C3"/>
<dbReference type="GeneID" id="116408927"/>
<keyword evidence="1" id="KW-0175">Coiled coil</keyword>
<sequence>MAAAQPLYELSELQGFNESIGNFVEGNFLSVEQIHGCLKHEENYLYEERKKMITYIERTIPDQFLQLGITFPVTRLQHVTTETPTRQIVQSGYFCAGDQSRLPWSHPNAKLLYWSVEILKEQIEELRQEAFQALQAMVPPHNAEVYEEDFNCQFADSPAFKSASRYGNFKFSLPLSDLLSEYKKRQCQGAEPEFRVLGTAMYKQEIAHIVLVHGPLATEFSDLPSVPIVGGNANPLPFVFRSQEDGKLYWSPESTADVLKMRIFENQCRVRECPLSCPYYVHGTCFHYRDTYSIWNHLIFIFHLPGNEPLRIPREKLLESLSACDILEPYLREEETRLTRQEAQYKIRSLKVRGAPPKLHVCFTGTLSLSPSSLPFSWDPVLFLQLLLSAHPSIVTILPHPCPFPSPHSSSLCAVASLLPPMQFHSPPSLLLCFLAPSREGVSRMTCWGVKAPVWETQKWAKR</sequence>
<evidence type="ECO:0000256" key="1">
    <source>
        <dbReference type="SAM" id="Coils"/>
    </source>
</evidence>
<accession>A0A8J1J9C3</accession>
<evidence type="ECO:0000313" key="2">
    <source>
        <dbReference type="Proteomes" id="UP000008143"/>
    </source>
</evidence>
<dbReference type="RefSeq" id="XP_031753266.1">
    <property type="nucleotide sequence ID" value="XM_031897406.1"/>
</dbReference>
<keyword evidence="2" id="KW-1185">Reference proteome</keyword>
<dbReference type="AGR" id="Xenbase:XB-GENE-29094847"/>
<evidence type="ECO:0000313" key="3">
    <source>
        <dbReference type="RefSeq" id="XP_031753266.1"/>
    </source>
</evidence>
<dbReference type="OrthoDB" id="9942170at2759"/>
<proteinExistence type="predicted"/>
<protein>
    <submittedName>
        <fullName evidence="3">Uncharacterized protein LOC116408927 isoform X1</fullName>
    </submittedName>
</protein>
<evidence type="ECO:0000313" key="4">
    <source>
        <dbReference type="Xenbase" id="XB-GENE-29094847"/>
    </source>
</evidence>
<reference evidence="3" key="1">
    <citation type="submission" date="2025-08" db="UniProtKB">
        <authorList>
            <consortium name="RefSeq"/>
        </authorList>
    </citation>
    <scope>IDENTIFICATION</scope>
    <source>
        <strain evidence="3">Nigerian</strain>
        <tissue evidence="3">Liver and blood</tissue>
    </source>
</reference>
<gene>
    <name evidence="3 4" type="primary">LOC116408927</name>
</gene>
<dbReference type="Xenbase" id="XB-GENE-29094847">
    <property type="gene designation" value="LOC116408927"/>
</dbReference>
<feature type="coiled-coil region" evidence="1">
    <location>
        <begin position="109"/>
        <end position="136"/>
    </location>
</feature>